<dbReference type="AlphaFoldDB" id="A0A401LDZ2"/>
<dbReference type="SUPFAM" id="SSF56601">
    <property type="entry name" value="beta-lactamase/transpeptidase-like"/>
    <property type="match status" value="1"/>
</dbReference>
<dbReference type="SUPFAM" id="SSF56519">
    <property type="entry name" value="Penicillin binding protein dimerisation domain"/>
    <property type="match status" value="1"/>
</dbReference>
<dbReference type="Pfam" id="PF21922">
    <property type="entry name" value="PBP_dimer_2"/>
    <property type="match status" value="1"/>
</dbReference>
<reference evidence="3 4" key="1">
    <citation type="submission" date="2018-10" db="EMBL/GenBank/DDBJ databases">
        <title>Draft Genome Sequence of Anaerotignum sp. KCTC 15736.</title>
        <authorList>
            <person name="Choi S.H."/>
            <person name="Kim J.S."/>
            <person name="Kang S.W."/>
            <person name="Lee J.S."/>
            <person name="Park S.H."/>
        </authorList>
    </citation>
    <scope>NUCLEOTIDE SEQUENCE [LARGE SCALE GENOMIC DNA]</scope>
    <source>
        <strain evidence="3 4">KCTC 15736</strain>
    </source>
</reference>
<dbReference type="InterPro" id="IPR050515">
    <property type="entry name" value="Beta-lactam/transpept"/>
</dbReference>
<dbReference type="PANTHER" id="PTHR30627">
    <property type="entry name" value="PEPTIDOGLYCAN D,D-TRANSPEPTIDASE"/>
    <property type="match status" value="1"/>
</dbReference>
<dbReference type="InterPro" id="IPR036138">
    <property type="entry name" value="PBP_dimer_sf"/>
</dbReference>
<dbReference type="GO" id="GO:0071555">
    <property type="term" value="P:cell wall organization"/>
    <property type="evidence" value="ECO:0007669"/>
    <property type="project" value="TreeGrafter"/>
</dbReference>
<keyword evidence="3" id="KW-0808">Transferase</keyword>
<evidence type="ECO:0000259" key="2">
    <source>
        <dbReference type="Pfam" id="PF21922"/>
    </source>
</evidence>
<comment type="caution">
    <text evidence="3">The sequence shown here is derived from an EMBL/GenBank/DDBJ whole genome shotgun (WGS) entry which is preliminary data.</text>
</comment>
<keyword evidence="4" id="KW-1185">Reference proteome</keyword>
<dbReference type="Pfam" id="PF00905">
    <property type="entry name" value="Transpeptidase"/>
    <property type="match status" value="1"/>
</dbReference>
<dbReference type="InterPro" id="IPR001460">
    <property type="entry name" value="PCN-bd_Tpept"/>
</dbReference>
<evidence type="ECO:0000313" key="4">
    <source>
        <dbReference type="Proteomes" id="UP000287361"/>
    </source>
</evidence>
<dbReference type="Proteomes" id="UP000287361">
    <property type="component" value="Unassembled WGS sequence"/>
</dbReference>
<name>A0A401LDZ2_9FIRM</name>
<dbReference type="InterPro" id="IPR012338">
    <property type="entry name" value="Beta-lactam/transpept-like"/>
</dbReference>
<evidence type="ECO:0000259" key="1">
    <source>
        <dbReference type="Pfam" id="PF00905"/>
    </source>
</evidence>
<feature type="domain" description="Penicillin-binding protein transpeptidase" evidence="1">
    <location>
        <begin position="155"/>
        <end position="458"/>
    </location>
</feature>
<protein>
    <submittedName>
        <fullName evidence="3">Peptidoglycan glycosyltransferase</fullName>
    </submittedName>
</protein>
<feature type="domain" description="Penicillin binding protein A dimerisation" evidence="2">
    <location>
        <begin position="55"/>
        <end position="134"/>
    </location>
</feature>
<sequence length="466" mass="50634">MSNMKRSMRRVFWLLALCFFLLLGYLGKLVFVDREEISGNAYNSRLRYVDETIKRGDILDREGEVIATSTRQEDGTYKREYPRGRMAAHITGYSSVGKTGVEAAENFELMKLHNELFQRVSSVVRKTELQGNSVALTMDMDIQTTAGNLLGSAKGAIVVMEPSTGRILALQAYPDFDPNTVEAQWDTLKEDADSPLVNRATQGLYPPGSTFKTVTALAGMEYLSDWQSFQVECTGERVFQDKVIHCYNNKVHGTVDMKSALAYSCNCYFAALADEIGAGKLAKTMRQVGMDADSRFELETSRNSIYLAKGATESELVETAIGQGRTGVTPLYMAMLASAFANDGMMMRPYIVDHVVYPDGTETKNTVPEKLTEICTAAEAATIRDMMVGVVSGGTGTAAAINGVTVAGKTGTAENATGYDHSWFIGFAPAENPKVAVAVVIENANYGSATPIAGKVMQAALAELEK</sequence>
<proteinExistence type="predicted"/>
<dbReference type="Gene3D" id="3.40.710.10">
    <property type="entry name" value="DD-peptidase/beta-lactamase superfamily"/>
    <property type="match status" value="1"/>
</dbReference>
<accession>A0A401LDZ2</accession>
<dbReference type="Gene3D" id="3.90.1310.10">
    <property type="entry name" value="Penicillin-binding protein 2a (Domain 2)"/>
    <property type="match status" value="1"/>
</dbReference>
<organism evidence="3 4">
    <name type="scientific">Anaerotignum faecicola</name>
    <dbReference type="NCBI Taxonomy" id="2358141"/>
    <lineage>
        <taxon>Bacteria</taxon>
        <taxon>Bacillati</taxon>
        <taxon>Bacillota</taxon>
        <taxon>Clostridia</taxon>
        <taxon>Lachnospirales</taxon>
        <taxon>Anaerotignaceae</taxon>
        <taxon>Anaerotignum</taxon>
    </lineage>
</organism>
<dbReference type="PANTHER" id="PTHR30627:SF24">
    <property type="entry name" value="PENICILLIN-BINDING PROTEIN 4B"/>
    <property type="match status" value="1"/>
</dbReference>
<evidence type="ECO:0000313" key="3">
    <source>
        <dbReference type="EMBL" id="GCB29758.1"/>
    </source>
</evidence>
<dbReference type="GO" id="GO:0008658">
    <property type="term" value="F:penicillin binding"/>
    <property type="evidence" value="ECO:0007669"/>
    <property type="project" value="InterPro"/>
</dbReference>
<dbReference type="InterPro" id="IPR054120">
    <property type="entry name" value="PBPA_dimer"/>
</dbReference>
<dbReference type="GO" id="GO:0016740">
    <property type="term" value="F:transferase activity"/>
    <property type="evidence" value="ECO:0007669"/>
    <property type="project" value="UniProtKB-KW"/>
</dbReference>
<gene>
    <name evidence="3" type="ORF">KGMB03357_14190</name>
</gene>
<dbReference type="OrthoDB" id="9804124at2"/>
<dbReference type="EMBL" id="BHVZ01000002">
    <property type="protein sequence ID" value="GCB29758.1"/>
    <property type="molecule type" value="Genomic_DNA"/>
</dbReference>
<dbReference type="GO" id="GO:0005886">
    <property type="term" value="C:plasma membrane"/>
    <property type="evidence" value="ECO:0007669"/>
    <property type="project" value="TreeGrafter"/>
</dbReference>